<feature type="region of interest" description="Disordered" evidence="1">
    <location>
        <begin position="1"/>
        <end position="22"/>
    </location>
</feature>
<evidence type="ECO:0000313" key="2">
    <source>
        <dbReference type="EMBL" id="GAA2583846.1"/>
    </source>
</evidence>
<name>A0ABN3PFZ3_9ACTN</name>
<protein>
    <submittedName>
        <fullName evidence="2">Uncharacterized protein</fullName>
    </submittedName>
</protein>
<proteinExistence type="predicted"/>
<sequence length="280" mass="31524">MTKKNRNPRHRRTPSTSRQPGPEVTVTLLCSENDFRSMHQACPTPEFGDYARYRERTRLVLRDLRRHGGRVWVRPFDPDDYRSFCSAEQLPADRVQSRAQYFADARLLPPRLYAGEPLDVLFRRLALQRDDERTAAAALELLELATDPGDDPKETTAFASAILVTLVRGVSLGVHKLTCVMDAGPEQLSIQAEFEKTAHQVLSYAPQLHIFTTVLAAAYALGESATVTIRTRDDQGDTVRGWRLNGERMEPLSAVEVRSACSKADRYEPGFPLPDRPPPH</sequence>
<evidence type="ECO:0000313" key="3">
    <source>
        <dbReference type="Proteomes" id="UP001501509"/>
    </source>
</evidence>
<gene>
    <name evidence="2" type="ORF">GCM10010411_15720</name>
</gene>
<feature type="compositionally biased region" description="Basic residues" evidence="1">
    <location>
        <begin position="1"/>
        <end position="13"/>
    </location>
</feature>
<accession>A0ABN3PFZ3</accession>
<dbReference type="Proteomes" id="UP001501509">
    <property type="component" value="Unassembled WGS sequence"/>
</dbReference>
<keyword evidence="3" id="KW-1185">Reference proteome</keyword>
<evidence type="ECO:0000256" key="1">
    <source>
        <dbReference type="SAM" id="MobiDB-lite"/>
    </source>
</evidence>
<dbReference type="EMBL" id="BAAATD010000002">
    <property type="protein sequence ID" value="GAA2583846.1"/>
    <property type="molecule type" value="Genomic_DNA"/>
</dbReference>
<organism evidence="2 3">
    <name type="scientific">Actinomadura fulvescens</name>
    <dbReference type="NCBI Taxonomy" id="46160"/>
    <lineage>
        <taxon>Bacteria</taxon>
        <taxon>Bacillati</taxon>
        <taxon>Actinomycetota</taxon>
        <taxon>Actinomycetes</taxon>
        <taxon>Streptosporangiales</taxon>
        <taxon>Thermomonosporaceae</taxon>
        <taxon>Actinomadura</taxon>
    </lineage>
</organism>
<comment type="caution">
    <text evidence="2">The sequence shown here is derived from an EMBL/GenBank/DDBJ whole genome shotgun (WGS) entry which is preliminary data.</text>
</comment>
<reference evidence="2 3" key="1">
    <citation type="journal article" date="2019" name="Int. J. Syst. Evol. Microbiol.">
        <title>The Global Catalogue of Microorganisms (GCM) 10K type strain sequencing project: providing services to taxonomists for standard genome sequencing and annotation.</title>
        <authorList>
            <consortium name="The Broad Institute Genomics Platform"/>
            <consortium name="The Broad Institute Genome Sequencing Center for Infectious Disease"/>
            <person name="Wu L."/>
            <person name="Ma J."/>
        </authorList>
    </citation>
    <scope>NUCLEOTIDE SEQUENCE [LARGE SCALE GENOMIC DNA]</scope>
    <source>
        <strain evidence="2 3">JCM 6833</strain>
    </source>
</reference>
<dbReference type="RefSeq" id="WP_344539163.1">
    <property type="nucleotide sequence ID" value="NZ_BAAATD010000002.1"/>
</dbReference>